<dbReference type="RefSeq" id="WP_189300895.1">
    <property type="nucleotide sequence ID" value="NZ_BMRP01000010.1"/>
</dbReference>
<dbReference type="Proteomes" id="UP000654471">
    <property type="component" value="Unassembled WGS sequence"/>
</dbReference>
<name>A0ABQ2V291_9ACTN</name>
<accession>A0ABQ2V291</accession>
<evidence type="ECO:0000313" key="1">
    <source>
        <dbReference type="EMBL" id="GGU65590.1"/>
    </source>
</evidence>
<protein>
    <submittedName>
        <fullName evidence="1">Uncharacterized protein</fullName>
    </submittedName>
</protein>
<dbReference type="EMBL" id="BMRP01000010">
    <property type="protein sequence ID" value="GGU65590.1"/>
    <property type="molecule type" value="Genomic_DNA"/>
</dbReference>
<proteinExistence type="predicted"/>
<reference evidence="2" key="1">
    <citation type="journal article" date="2019" name="Int. J. Syst. Evol. Microbiol.">
        <title>The Global Catalogue of Microorganisms (GCM) 10K type strain sequencing project: providing services to taxonomists for standard genome sequencing and annotation.</title>
        <authorList>
            <consortium name="The Broad Institute Genomics Platform"/>
            <consortium name="The Broad Institute Genome Sequencing Center for Infectious Disease"/>
            <person name="Wu L."/>
            <person name="Ma J."/>
        </authorList>
    </citation>
    <scope>NUCLEOTIDE SEQUENCE [LARGE SCALE GENOMIC DNA]</scope>
    <source>
        <strain evidence="2">JCM 3399</strain>
    </source>
</reference>
<comment type="caution">
    <text evidence="1">The sequence shown here is derived from an EMBL/GenBank/DDBJ whole genome shotgun (WGS) entry which is preliminary data.</text>
</comment>
<keyword evidence="2" id="KW-1185">Reference proteome</keyword>
<sequence>MNPTPVYLSPRYVLGETEADHTAIEELPRSSREFDIPPQALSRLPASFLPYLVGVGYAVFALGIDDFLLGTEALLPESEARAVLAEHLACTEDSATGPEDRRRMLAALDHRFVSVDASDVCVRGKGPAGAHSDHLRPETAHLLLSLADHSR</sequence>
<evidence type="ECO:0000313" key="2">
    <source>
        <dbReference type="Proteomes" id="UP000654471"/>
    </source>
</evidence>
<organism evidence="1 2">
    <name type="scientific">Streptomyces albospinus</name>
    <dbReference type="NCBI Taxonomy" id="285515"/>
    <lineage>
        <taxon>Bacteria</taxon>
        <taxon>Bacillati</taxon>
        <taxon>Actinomycetota</taxon>
        <taxon>Actinomycetes</taxon>
        <taxon>Kitasatosporales</taxon>
        <taxon>Streptomycetaceae</taxon>
        <taxon>Streptomyces</taxon>
    </lineage>
</organism>
<gene>
    <name evidence="1" type="ORF">GCM10010211_33470</name>
</gene>